<keyword evidence="4" id="KW-0479">Metal-binding</keyword>
<evidence type="ECO:0000256" key="12">
    <source>
        <dbReference type="ARBA" id="ARBA00032877"/>
    </source>
</evidence>
<dbReference type="InterPro" id="IPR013826">
    <property type="entry name" value="Topo_IA_cen_sub3"/>
</dbReference>
<dbReference type="PANTHER" id="PTHR11390:SF21">
    <property type="entry name" value="DNA TOPOISOMERASE 3-ALPHA"/>
    <property type="match status" value="1"/>
</dbReference>
<dbReference type="PANTHER" id="PTHR11390">
    <property type="entry name" value="PROKARYOTIC DNA TOPOISOMERASE"/>
    <property type="match status" value="1"/>
</dbReference>
<dbReference type="Gene3D" id="2.70.20.10">
    <property type="entry name" value="Topoisomerase I, domain 3"/>
    <property type="match status" value="1"/>
</dbReference>
<dbReference type="InterPro" id="IPR025589">
    <property type="entry name" value="Toprim_C_rpt"/>
</dbReference>
<gene>
    <name evidence="15" type="primary">topB_4</name>
    <name evidence="15" type="ORF">EFLFYP64_01993</name>
</gene>
<dbReference type="AlphaFoldDB" id="A0A6N3E6H0"/>
<dbReference type="GO" id="GO:0043597">
    <property type="term" value="C:cytoplasmic replication fork"/>
    <property type="evidence" value="ECO:0007669"/>
    <property type="project" value="TreeGrafter"/>
</dbReference>
<evidence type="ECO:0000256" key="10">
    <source>
        <dbReference type="ARBA" id="ARBA00031985"/>
    </source>
</evidence>
<evidence type="ECO:0000259" key="14">
    <source>
        <dbReference type="PROSITE" id="PS52039"/>
    </source>
</evidence>
<evidence type="ECO:0000256" key="4">
    <source>
        <dbReference type="ARBA" id="ARBA00022723"/>
    </source>
</evidence>
<dbReference type="NCBIfam" id="TIGR01056">
    <property type="entry name" value="topB"/>
    <property type="match status" value="1"/>
</dbReference>
<evidence type="ECO:0000256" key="8">
    <source>
        <dbReference type="ARBA" id="ARBA00023235"/>
    </source>
</evidence>
<dbReference type="GO" id="GO:0006281">
    <property type="term" value="P:DNA repair"/>
    <property type="evidence" value="ECO:0007669"/>
    <property type="project" value="TreeGrafter"/>
</dbReference>
<dbReference type="CDD" id="cd00186">
    <property type="entry name" value="TOP1Ac"/>
    <property type="match status" value="1"/>
</dbReference>
<dbReference type="GO" id="GO:0003917">
    <property type="term" value="F:DNA topoisomerase type I (single strand cut, ATP-independent) activity"/>
    <property type="evidence" value="ECO:0007669"/>
    <property type="project" value="UniProtKB-EC"/>
</dbReference>
<dbReference type="SUPFAM" id="SSF56712">
    <property type="entry name" value="Prokaryotic type I DNA topoisomerase"/>
    <property type="match status" value="1"/>
</dbReference>
<name>A0A6N3E6H0_ENTFC</name>
<dbReference type="InterPro" id="IPR006171">
    <property type="entry name" value="TOPRIM_dom"/>
</dbReference>
<evidence type="ECO:0000313" key="15">
    <source>
        <dbReference type="EMBL" id="VYU35408.1"/>
    </source>
</evidence>
<dbReference type="SMART" id="SM00436">
    <property type="entry name" value="TOP1Bc"/>
    <property type="match status" value="1"/>
</dbReference>
<protein>
    <recommendedName>
        <fullName evidence="3">DNA topoisomerase</fullName>
        <ecNumber evidence="3">5.6.2.1</ecNumber>
    </recommendedName>
    <alternativeName>
        <fullName evidence="12">Omega-protein</fullName>
    </alternativeName>
    <alternativeName>
        <fullName evidence="11">Relaxing enzyme</fullName>
    </alternativeName>
    <alternativeName>
        <fullName evidence="9">Swivelase</fullName>
    </alternativeName>
    <alternativeName>
        <fullName evidence="10">Untwisting enzyme</fullName>
    </alternativeName>
</protein>
<dbReference type="InterPro" id="IPR000380">
    <property type="entry name" value="Topo_IA"/>
</dbReference>
<dbReference type="InterPro" id="IPR005738">
    <property type="entry name" value="TopoIII"/>
</dbReference>
<proteinExistence type="inferred from homology"/>
<feature type="domain" description="Topo IA-type catalytic" evidence="14">
    <location>
        <begin position="159"/>
        <end position="604"/>
    </location>
</feature>
<dbReference type="Pfam" id="PF13342">
    <property type="entry name" value="Toprim_Crpt"/>
    <property type="match status" value="1"/>
</dbReference>
<dbReference type="GO" id="GO:0006310">
    <property type="term" value="P:DNA recombination"/>
    <property type="evidence" value="ECO:0007669"/>
    <property type="project" value="TreeGrafter"/>
</dbReference>
<dbReference type="PROSITE" id="PS00396">
    <property type="entry name" value="TOPO_IA_1"/>
    <property type="match status" value="1"/>
</dbReference>
<dbReference type="CDD" id="cd03362">
    <property type="entry name" value="TOPRIM_TopoIA_TopoIII"/>
    <property type="match status" value="1"/>
</dbReference>
<dbReference type="PROSITE" id="PS52039">
    <property type="entry name" value="TOPO_IA_2"/>
    <property type="match status" value="1"/>
</dbReference>
<dbReference type="InterPro" id="IPR013825">
    <property type="entry name" value="Topo_IA_cen_sub2"/>
</dbReference>
<dbReference type="PROSITE" id="PS50880">
    <property type="entry name" value="TOPRIM"/>
    <property type="match status" value="1"/>
</dbReference>
<dbReference type="GO" id="GO:0003677">
    <property type="term" value="F:DNA binding"/>
    <property type="evidence" value="ECO:0007669"/>
    <property type="project" value="UniProtKB-KW"/>
</dbReference>
<accession>A0A6N3E6H0</accession>
<dbReference type="EC" id="5.6.2.1" evidence="3"/>
<evidence type="ECO:0000256" key="9">
    <source>
        <dbReference type="ARBA" id="ARBA00030003"/>
    </source>
</evidence>
<dbReference type="InterPro" id="IPR023405">
    <property type="entry name" value="Topo_IA_core_domain"/>
</dbReference>
<dbReference type="InterPro" id="IPR003601">
    <property type="entry name" value="Topo_IA_2"/>
</dbReference>
<dbReference type="Pfam" id="PF01131">
    <property type="entry name" value="Topoisom_bac"/>
    <property type="match status" value="1"/>
</dbReference>
<evidence type="ECO:0000256" key="3">
    <source>
        <dbReference type="ARBA" id="ARBA00012891"/>
    </source>
</evidence>
<dbReference type="EMBL" id="CACRTQ010000055">
    <property type="protein sequence ID" value="VYU35408.1"/>
    <property type="molecule type" value="Genomic_DNA"/>
</dbReference>
<dbReference type="PRINTS" id="PR00417">
    <property type="entry name" value="PRTPISMRASEI"/>
</dbReference>
<dbReference type="Pfam" id="PF01751">
    <property type="entry name" value="Toprim"/>
    <property type="match status" value="1"/>
</dbReference>
<dbReference type="GO" id="GO:0006265">
    <property type="term" value="P:DNA topological change"/>
    <property type="evidence" value="ECO:0007669"/>
    <property type="project" value="InterPro"/>
</dbReference>
<evidence type="ECO:0000256" key="5">
    <source>
        <dbReference type="ARBA" id="ARBA00022842"/>
    </source>
</evidence>
<dbReference type="SMART" id="SM00493">
    <property type="entry name" value="TOPRIM"/>
    <property type="match status" value="1"/>
</dbReference>
<sequence length="735" mass="83419">MMKTVILAEKPSQAKAYADSFSKATRKDGYFEIQDRLFPGETVITYGFGHLVELDSPDMYDENWKQWSLEHLPIFPTHYHYHVPKDKKKQFKVVKQQLQSADTIIIATDSDREGELIAWTIIQQAGADHGKIFKRLWINSLEKEAIYQGFQQLRDAEETYPKFEEAQARQIADWLIGMNGSPLYSLLLQQKGIPGSFSLGRVQTPTLYMIYQLQEKIRNFQKEPYFEGKAQVIAQNGAFDAKLDPNETQATQEAFEDYLKEKGVQLGKQPGTIHQVETEKKSAASPRLFSLSSLQSKMNQLMKASAKDTLEAIQGLYEGKYLSYPRTDTPYITEGEYAYLLDHLDEYKHFLKAEAIPTPIHTPNSRYVNNKKVQEHYAIIPTKTVMTAAAFEQLSPLQQAIYEQVLKTTVAMFAEKYTYEETTILTQVQQLQLKAIGKVPVDLGWKKLFGKESDGKEKEEEPLLPKVTKGEMVTVDLQVLEKETKPPQPYTEGTLITAMKTAGKTVDSEEAQSILKEVEGIGTEATRANIIEILKQKEYIKVEKNKLVVTNKGILLCQAVEKEPLLTSAEMTAKWESYLLKIGERKGTQTTFLANIQKFVSHLLEVVPGQIQSTDFGSTLQEVKAASEKQEAARHLGICPKCQEQEVILYQKVAACTSEVCDFKLWTTIAKKKLTATQLKEIIQNSRTSQPVKGLKGQKGSFEATIVLKEDFTTGFEFSEKKKTNFKKRTRRTTK</sequence>
<reference evidence="15" key="1">
    <citation type="submission" date="2019-11" db="EMBL/GenBank/DDBJ databases">
        <authorList>
            <person name="Feng L."/>
        </authorList>
    </citation>
    <scope>NUCLEOTIDE SEQUENCE</scope>
    <source>
        <strain evidence="15">EFaeciumLFYP64</strain>
    </source>
</reference>
<organism evidence="15">
    <name type="scientific">Enterococcus faecium</name>
    <name type="common">Streptococcus faecium</name>
    <dbReference type="NCBI Taxonomy" id="1352"/>
    <lineage>
        <taxon>Bacteria</taxon>
        <taxon>Bacillati</taxon>
        <taxon>Bacillota</taxon>
        <taxon>Bacilli</taxon>
        <taxon>Lactobacillales</taxon>
        <taxon>Enterococcaceae</taxon>
        <taxon>Enterococcus</taxon>
    </lineage>
</organism>
<evidence type="ECO:0000256" key="1">
    <source>
        <dbReference type="ARBA" id="ARBA00000213"/>
    </source>
</evidence>
<dbReference type="Gene3D" id="3.40.50.140">
    <property type="match status" value="1"/>
</dbReference>
<dbReference type="GO" id="GO:0046872">
    <property type="term" value="F:metal ion binding"/>
    <property type="evidence" value="ECO:0007669"/>
    <property type="project" value="UniProtKB-KW"/>
</dbReference>
<dbReference type="Gene3D" id="1.10.290.10">
    <property type="entry name" value="Topoisomerase I, domain 4"/>
    <property type="match status" value="1"/>
</dbReference>
<dbReference type="SMART" id="SM00437">
    <property type="entry name" value="TOP1Ac"/>
    <property type="match status" value="1"/>
</dbReference>
<dbReference type="InterPro" id="IPR023406">
    <property type="entry name" value="Topo_IA_AS"/>
</dbReference>
<dbReference type="InterPro" id="IPR013824">
    <property type="entry name" value="Topo_IA_cen_sub1"/>
</dbReference>
<evidence type="ECO:0000256" key="2">
    <source>
        <dbReference type="ARBA" id="ARBA00009446"/>
    </source>
</evidence>
<keyword evidence="8 15" id="KW-0413">Isomerase</keyword>
<keyword evidence="5" id="KW-0460">Magnesium</keyword>
<comment type="catalytic activity">
    <reaction evidence="1">
        <text>ATP-independent breakage of single-stranded DNA, followed by passage and rejoining.</text>
        <dbReference type="EC" id="5.6.2.1"/>
    </reaction>
</comment>
<evidence type="ECO:0000259" key="13">
    <source>
        <dbReference type="PROSITE" id="PS50880"/>
    </source>
</evidence>
<dbReference type="Gene3D" id="1.10.460.10">
    <property type="entry name" value="Topoisomerase I, domain 2"/>
    <property type="match status" value="1"/>
</dbReference>
<evidence type="ECO:0000256" key="7">
    <source>
        <dbReference type="ARBA" id="ARBA00023125"/>
    </source>
</evidence>
<dbReference type="InterPro" id="IPR013497">
    <property type="entry name" value="Topo_IA_cen"/>
</dbReference>
<dbReference type="InterPro" id="IPR034144">
    <property type="entry name" value="TOPRIM_TopoIII"/>
</dbReference>
<evidence type="ECO:0000256" key="6">
    <source>
        <dbReference type="ARBA" id="ARBA00023029"/>
    </source>
</evidence>
<comment type="similarity">
    <text evidence="2">Belongs to the type IA topoisomerase family.</text>
</comment>
<dbReference type="InterPro" id="IPR003602">
    <property type="entry name" value="Topo_IA_DNA-bd_dom"/>
</dbReference>
<keyword evidence="7" id="KW-0238">DNA-binding</keyword>
<keyword evidence="6" id="KW-0799">Topoisomerase</keyword>
<evidence type="ECO:0000256" key="11">
    <source>
        <dbReference type="ARBA" id="ARBA00032235"/>
    </source>
</evidence>
<feature type="domain" description="Toprim" evidence="13">
    <location>
        <begin position="3"/>
        <end position="140"/>
    </location>
</feature>